<dbReference type="WBParaSite" id="nRc.2.0.1.t04547-RA">
    <property type="protein sequence ID" value="nRc.2.0.1.t04547-RA"/>
    <property type="gene ID" value="nRc.2.0.1.g04547"/>
</dbReference>
<reference evidence="2" key="1">
    <citation type="submission" date="2022-11" db="UniProtKB">
        <authorList>
            <consortium name="WormBaseParasite"/>
        </authorList>
    </citation>
    <scope>IDENTIFICATION</scope>
</reference>
<accession>A0A915HT30</accession>
<name>A0A915HT30_ROMCU</name>
<organism evidence="1 2">
    <name type="scientific">Romanomermis culicivorax</name>
    <name type="common">Nematode worm</name>
    <dbReference type="NCBI Taxonomy" id="13658"/>
    <lineage>
        <taxon>Eukaryota</taxon>
        <taxon>Metazoa</taxon>
        <taxon>Ecdysozoa</taxon>
        <taxon>Nematoda</taxon>
        <taxon>Enoplea</taxon>
        <taxon>Dorylaimia</taxon>
        <taxon>Mermithida</taxon>
        <taxon>Mermithoidea</taxon>
        <taxon>Mermithidae</taxon>
        <taxon>Romanomermis</taxon>
    </lineage>
</organism>
<sequence length="72" mass="8115">MLVCSVYDASSGQSHFIKTIMSPVLSDTRRFQKYVRKNKVKSTTFLVVIVQNSKSNEEMLRAAIFSALGDNK</sequence>
<dbReference type="AlphaFoldDB" id="A0A915HT30"/>
<dbReference type="Proteomes" id="UP000887565">
    <property type="component" value="Unplaced"/>
</dbReference>
<evidence type="ECO:0000313" key="1">
    <source>
        <dbReference type="Proteomes" id="UP000887565"/>
    </source>
</evidence>
<protein>
    <submittedName>
        <fullName evidence="2">Uncharacterized protein</fullName>
    </submittedName>
</protein>
<evidence type="ECO:0000313" key="2">
    <source>
        <dbReference type="WBParaSite" id="nRc.2.0.1.t04547-RA"/>
    </source>
</evidence>
<proteinExistence type="predicted"/>
<keyword evidence="1" id="KW-1185">Reference proteome</keyword>